<evidence type="ECO:0000256" key="4">
    <source>
        <dbReference type="ARBA" id="ARBA00022475"/>
    </source>
</evidence>
<keyword evidence="7 8" id="KW-0472">Membrane</keyword>
<feature type="transmembrane region" description="Helical" evidence="8">
    <location>
        <begin position="46"/>
        <end position="66"/>
    </location>
</feature>
<sequence>MDIEPVFIALGFFAFCGGLIDAAVGGGGLVQLPALMHALPQYSLATVFGTNKLAVLAGTFSSFFSYMQRIKIVWALLLPTMLAAFVFAFFGAMSVAYIPKALMQYAVFFLLIVMAVYTFIKKDLGKLHTQIQCGKKQIMLGIGFGALIGFYDGVFGPGSGSFLLFLFVKVFGFDFLNASASAKLVNLGTFSASLLFFIPSGHVLWMIGSMVALCNIAGSICGTFLALRYGSGFIRIFFFILLLFLIGRMGLEIFTG</sequence>
<comment type="caution">
    <text evidence="9">The sequence shown here is derived from an EMBL/GenBank/DDBJ whole genome shotgun (WGS) entry which is preliminary data.</text>
</comment>
<accession>A0A151XZL3</accession>
<evidence type="ECO:0000256" key="8">
    <source>
        <dbReference type="RuleBase" id="RU363041"/>
    </source>
</evidence>
<keyword evidence="4 8" id="KW-1003">Cell membrane</keyword>
<dbReference type="OrthoDB" id="554695at2"/>
<feature type="transmembrane region" description="Helical" evidence="8">
    <location>
        <begin position="205"/>
        <end position="227"/>
    </location>
</feature>
<dbReference type="EMBL" id="LUAW01000031">
    <property type="protein sequence ID" value="KYQ71226.1"/>
    <property type="molecule type" value="Genomic_DNA"/>
</dbReference>
<reference evidence="9 10" key="1">
    <citation type="submission" date="2016-03" db="EMBL/GenBank/DDBJ databases">
        <title>Acinetobacter genomospecies 28 strain ANC 4149.</title>
        <authorList>
            <person name="Radolfova-Krizova L."/>
            <person name="Nemec A."/>
        </authorList>
    </citation>
    <scope>NUCLEOTIDE SEQUENCE [LARGE SCALE GENOMIC DNA]</scope>
    <source>
        <strain evidence="9 10">ANC 4149</strain>
    </source>
</reference>
<keyword evidence="3" id="KW-0813">Transport</keyword>
<organism evidence="9 10">
    <name type="scientific">Acinetobacter pragensis</name>
    <dbReference type="NCBI Taxonomy" id="1806892"/>
    <lineage>
        <taxon>Bacteria</taxon>
        <taxon>Pseudomonadati</taxon>
        <taxon>Pseudomonadota</taxon>
        <taxon>Gammaproteobacteria</taxon>
        <taxon>Moraxellales</taxon>
        <taxon>Moraxellaceae</taxon>
        <taxon>Acinetobacter</taxon>
    </lineage>
</organism>
<comment type="subcellular location">
    <subcellularLocation>
        <location evidence="1 8">Cell membrane</location>
        <topology evidence="1 8">Multi-pass membrane protein</topology>
    </subcellularLocation>
</comment>
<feature type="transmembrane region" description="Helical" evidence="8">
    <location>
        <begin position="73"/>
        <end position="96"/>
    </location>
</feature>
<evidence type="ECO:0000313" key="9">
    <source>
        <dbReference type="EMBL" id="KYQ71226.1"/>
    </source>
</evidence>
<keyword evidence="6 8" id="KW-1133">Transmembrane helix</keyword>
<dbReference type="Proteomes" id="UP000076276">
    <property type="component" value="Unassembled WGS sequence"/>
</dbReference>
<keyword evidence="10" id="KW-1185">Reference proteome</keyword>
<dbReference type="PANTHER" id="PTHR30269">
    <property type="entry name" value="TRANSMEMBRANE PROTEIN YFCA"/>
    <property type="match status" value="1"/>
</dbReference>
<name>A0A151XZL3_9GAMM</name>
<keyword evidence="5 8" id="KW-0812">Transmembrane</keyword>
<dbReference type="InterPro" id="IPR052017">
    <property type="entry name" value="TSUP"/>
</dbReference>
<proteinExistence type="inferred from homology"/>
<comment type="similarity">
    <text evidence="2 8">Belongs to the 4-toluene sulfonate uptake permease (TSUP) (TC 2.A.102) family.</text>
</comment>
<evidence type="ECO:0000256" key="7">
    <source>
        <dbReference type="ARBA" id="ARBA00023136"/>
    </source>
</evidence>
<dbReference type="InterPro" id="IPR002781">
    <property type="entry name" value="TM_pro_TauE-like"/>
</dbReference>
<feature type="transmembrane region" description="Helical" evidence="8">
    <location>
        <begin position="140"/>
        <end position="168"/>
    </location>
</feature>
<evidence type="ECO:0000256" key="3">
    <source>
        <dbReference type="ARBA" id="ARBA00022448"/>
    </source>
</evidence>
<evidence type="ECO:0000313" key="10">
    <source>
        <dbReference type="Proteomes" id="UP000076276"/>
    </source>
</evidence>
<evidence type="ECO:0000256" key="5">
    <source>
        <dbReference type="ARBA" id="ARBA00022692"/>
    </source>
</evidence>
<evidence type="ECO:0000256" key="6">
    <source>
        <dbReference type="ARBA" id="ARBA00022989"/>
    </source>
</evidence>
<evidence type="ECO:0000256" key="2">
    <source>
        <dbReference type="ARBA" id="ARBA00009142"/>
    </source>
</evidence>
<feature type="transmembrane region" description="Helical" evidence="8">
    <location>
        <begin position="102"/>
        <end position="120"/>
    </location>
</feature>
<dbReference type="AlphaFoldDB" id="A0A151XZL3"/>
<dbReference type="Pfam" id="PF01925">
    <property type="entry name" value="TauE"/>
    <property type="match status" value="1"/>
</dbReference>
<dbReference type="STRING" id="1806892.AZH43_15735"/>
<protein>
    <recommendedName>
        <fullName evidence="8">Probable membrane transporter protein</fullName>
    </recommendedName>
</protein>
<gene>
    <name evidence="9" type="ORF">AZH43_15735</name>
</gene>
<dbReference type="PANTHER" id="PTHR30269:SF0">
    <property type="entry name" value="MEMBRANE TRANSPORTER PROTEIN YFCA-RELATED"/>
    <property type="match status" value="1"/>
</dbReference>
<evidence type="ECO:0000256" key="1">
    <source>
        <dbReference type="ARBA" id="ARBA00004651"/>
    </source>
</evidence>
<feature type="transmembrane region" description="Helical" evidence="8">
    <location>
        <begin position="233"/>
        <end position="251"/>
    </location>
</feature>
<dbReference type="RefSeq" id="WP_067670463.1">
    <property type="nucleotide sequence ID" value="NZ_CBCSIK010000002.1"/>
</dbReference>
<dbReference type="GO" id="GO:0005886">
    <property type="term" value="C:plasma membrane"/>
    <property type="evidence" value="ECO:0007669"/>
    <property type="project" value="UniProtKB-SubCell"/>
</dbReference>